<feature type="domain" description="LysM" evidence="1">
    <location>
        <begin position="145"/>
        <end position="189"/>
    </location>
</feature>
<dbReference type="Gene3D" id="1.10.530.10">
    <property type="match status" value="1"/>
</dbReference>
<dbReference type="InterPro" id="IPR023346">
    <property type="entry name" value="Lysozyme-like_dom_sf"/>
</dbReference>
<dbReference type="SUPFAM" id="SSF54106">
    <property type="entry name" value="LysM domain"/>
    <property type="match status" value="2"/>
</dbReference>
<name>J9GFZ4_9ZZZZ</name>
<dbReference type="PANTHER" id="PTHR33734">
    <property type="entry name" value="LYSM DOMAIN-CONTAINING GPI-ANCHORED PROTEIN 2"/>
    <property type="match status" value="1"/>
</dbReference>
<dbReference type="PANTHER" id="PTHR33734:SF22">
    <property type="entry name" value="MEMBRANE-BOUND LYTIC MUREIN TRANSGLYCOSYLASE D"/>
    <property type="match status" value="1"/>
</dbReference>
<gene>
    <name evidence="2" type="ORF">EVA_13634</name>
</gene>
<dbReference type="Gene3D" id="3.10.350.10">
    <property type="entry name" value="LysM domain"/>
    <property type="match status" value="2"/>
</dbReference>
<sequence>QLSLAAYNWGEGSVQRAIRRQERAGQPTDYSHLRMPSETANYVPKLEAIKRIVSEPEKYGVKLPDVGNEPFFVTITKPTDIDTKTAAKLAGMSLTEFKQLNPSFKLPVIVAAHNNVMLLPADRVDEFIDNLVSWMDNGQPLSRWTTYKMKAGETLASVAERVGMTEEDLRSVNRVPAGRKVLANSTLLVRANTDEQVDISAAAADAELRLSPLTTWRRVNYRVRRGDTLNSIASRWHITQRSIIKNNRLRTSRLSAGQRLILTVPNVKRAPIREVQRPTVSR</sequence>
<evidence type="ECO:0000313" key="2">
    <source>
        <dbReference type="EMBL" id="EJW98259.1"/>
    </source>
</evidence>
<organism evidence="2">
    <name type="scientific">gut metagenome</name>
    <dbReference type="NCBI Taxonomy" id="749906"/>
    <lineage>
        <taxon>unclassified sequences</taxon>
        <taxon>metagenomes</taxon>
        <taxon>organismal metagenomes</taxon>
    </lineage>
</organism>
<dbReference type="SMART" id="SM00257">
    <property type="entry name" value="LysM"/>
    <property type="match status" value="2"/>
</dbReference>
<dbReference type="SUPFAM" id="SSF53955">
    <property type="entry name" value="Lysozyme-like"/>
    <property type="match status" value="1"/>
</dbReference>
<feature type="non-terminal residue" evidence="2">
    <location>
        <position position="1"/>
    </location>
</feature>
<reference evidence="2" key="1">
    <citation type="journal article" date="2012" name="PLoS ONE">
        <title>Gene sets for utilization of primary and secondary nutrition supplies in the distal gut of endangered iberian lynx.</title>
        <authorList>
            <person name="Alcaide M."/>
            <person name="Messina E."/>
            <person name="Richter M."/>
            <person name="Bargiela R."/>
            <person name="Peplies J."/>
            <person name="Huws S.A."/>
            <person name="Newbold C.J."/>
            <person name="Golyshin P.N."/>
            <person name="Simon M.A."/>
            <person name="Lopez G."/>
            <person name="Yakimov M.M."/>
            <person name="Ferrer M."/>
        </authorList>
    </citation>
    <scope>NUCLEOTIDE SEQUENCE</scope>
</reference>
<proteinExistence type="predicted"/>
<dbReference type="PROSITE" id="PS51782">
    <property type="entry name" value="LYSM"/>
    <property type="match status" value="2"/>
</dbReference>
<comment type="caution">
    <text evidence="2">The sequence shown here is derived from an EMBL/GenBank/DDBJ whole genome shotgun (WGS) entry which is preliminary data.</text>
</comment>
<protein>
    <submittedName>
        <fullName evidence="2">Membrane-bound lytic murein transglycosylase D</fullName>
    </submittedName>
</protein>
<dbReference type="InterPro" id="IPR018392">
    <property type="entry name" value="LysM"/>
</dbReference>
<feature type="non-terminal residue" evidence="2">
    <location>
        <position position="282"/>
    </location>
</feature>
<accession>J9GFZ4</accession>
<feature type="domain" description="LysM" evidence="1">
    <location>
        <begin position="219"/>
        <end position="262"/>
    </location>
</feature>
<dbReference type="AlphaFoldDB" id="J9GFZ4"/>
<dbReference type="Pfam" id="PF01476">
    <property type="entry name" value="LysM"/>
    <property type="match status" value="2"/>
</dbReference>
<dbReference type="CDD" id="cd00118">
    <property type="entry name" value="LysM"/>
    <property type="match status" value="1"/>
</dbReference>
<evidence type="ECO:0000259" key="1">
    <source>
        <dbReference type="PROSITE" id="PS51782"/>
    </source>
</evidence>
<dbReference type="InterPro" id="IPR036779">
    <property type="entry name" value="LysM_dom_sf"/>
</dbReference>
<dbReference type="EMBL" id="AMCI01004350">
    <property type="protein sequence ID" value="EJW98259.1"/>
    <property type="molecule type" value="Genomic_DNA"/>
</dbReference>